<keyword evidence="3" id="KW-0378">Hydrolase</keyword>
<feature type="domain" description="Peptidase M10 metallopeptidase" evidence="6">
    <location>
        <begin position="425"/>
        <end position="481"/>
    </location>
</feature>
<dbReference type="EMBL" id="JADWYK010000003">
    <property type="protein sequence ID" value="MBG8553140.1"/>
    <property type="molecule type" value="Genomic_DNA"/>
</dbReference>
<dbReference type="InterPro" id="IPR002909">
    <property type="entry name" value="IPT_dom"/>
</dbReference>
<dbReference type="Pfam" id="PF00413">
    <property type="entry name" value="Peptidase_M10"/>
    <property type="match status" value="1"/>
</dbReference>
<dbReference type="InterPro" id="IPR001818">
    <property type="entry name" value="Pept_M10_metallopeptidase"/>
</dbReference>
<evidence type="ECO:0000256" key="5">
    <source>
        <dbReference type="SAM" id="SignalP"/>
    </source>
</evidence>
<evidence type="ECO:0000259" key="7">
    <source>
        <dbReference type="Pfam" id="PF01833"/>
    </source>
</evidence>
<keyword evidence="1" id="KW-0645">Protease</keyword>
<dbReference type="GO" id="GO:0008237">
    <property type="term" value="F:metallopeptidase activity"/>
    <property type="evidence" value="ECO:0007669"/>
    <property type="project" value="UniProtKB-KW"/>
</dbReference>
<evidence type="ECO:0000256" key="4">
    <source>
        <dbReference type="ARBA" id="ARBA00022833"/>
    </source>
</evidence>
<evidence type="ECO:0000256" key="2">
    <source>
        <dbReference type="ARBA" id="ARBA00022723"/>
    </source>
</evidence>
<feature type="domain" description="IPT/TIG" evidence="7">
    <location>
        <begin position="213"/>
        <end position="303"/>
    </location>
</feature>
<dbReference type="Gene3D" id="2.60.40.10">
    <property type="entry name" value="Immunoglobulins"/>
    <property type="match status" value="1"/>
</dbReference>
<dbReference type="RefSeq" id="WP_196954173.1">
    <property type="nucleotide sequence ID" value="NZ_JADWYK010000003.1"/>
</dbReference>
<keyword evidence="2" id="KW-0479">Metal-binding</keyword>
<evidence type="ECO:0000256" key="3">
    <source>
        <dbReference type="ARBA" id="ARBA00022801"/>
    </source>
</evidence>
<dbReference type="SUPFAM" id="SSF55486">
    <property type="entry name" value="Metalloproteases ('zincins'), catalytic domain"/>
    <property type="match status" value="1"/>
</dbReference>
<sequence>MLRRFLSRLLAAVLCALTCGPVARAQPAQVAPGISEAHCLLIPLDPAVRAAQASLIVEGEVLDAHGFWDARHRRIYTAHRLRIYKVWKGAVGATITVLTEGGTVGLNQQILTNTLRLTPGEQGVFFLAASSLPGTGASGSWMAYGSEQGVIRYSLAEGTATETFRQYGRISPDFYAQVQAQAGNGRARELQANLVLNTSLSRTVRQARQGQAVVATLSPLSITAGTGAVLTISGSGFGGTRGSGYVAFKNADDGGKTEVKPQDSDYVSWTDTQIRVKVPSFSLEKNTAGSGPVKVVSNTQEEALSAETLTVVYAVSTVQASTNEIVRPNHINDNDRGGYTFQPVANFTSRAGAADAFRRALTTWRCQTGVNWELGTQRTGKVADEDDANSLGFDNENQLPARVLGRTTSYYEGCRRPNGSVVFTVKEIDMVFDDAQSWQFGPAAPTGNQFDFESVVVHELGHAQQLSHLILPGAIMHYAIGARQVSRELNPASEVAGGRFVLRSRSFRSLGCSARPMLPAPLVTVAPETITAGQVNVAWTTTDECFVQEFVVERSADTTNWIGLGRVASTGGPTYQLLDAQAPGGLVYYRIGLVRPSGETDYTGPQLVTDGSVAVNQLKLYPNPVSAGITLQVQILADKGATLVLRLYDATGRKLSVQATLLQAGYNVLPLQLPPGLRSGWYLVRWDDQVGHRGAVPLVLLGP</sequence>
<dbReference type="Gene3D" id="3.40.390.10">
    <property type="entry name" value="Collagenase (Catalytic Domain)"/>
    <property type="match status" value="1"/>
</dbReference>
<accession>A0ABS0KZK7</accession>
<evidence type="ECO:0000259" key="6">
    <source>
        <dbReference type="Pfam" id="PF00413"/>
    </source>
</evidence>
<dbReference type="SUPFAM" id="SSF81296">
    <property type="entry name" value="E set domains"/>
    <property type="match status" value="1"/>
</dbReference>
<feature type="chain" id="PRO_5047092593" evidence="5">
    <location>
        <begin position="26"/>
        <end position="703"/>
    </location>
</feature>
<keyword evidence="9" id="KW-1185">Reference proteome</keyword>
<proteinExistence type="predicted"/>
<comment type="caution">
    <text evidence="8">The sequence shown here is derived from an EMBL/GenBank/DDBJ whole genome shotgun (WGS) entry which is preliminary data.</text>
</comment>
<name>A0ABS0KZK7_9BACT</name>
<dbReference type="InterPro" id="IPR014756">
    <property type="entry name" value="Ig_E-set"/>
</dbReference>
<reference evidence="8 9" key="1">
    <citation type="submission" date="2020-11" db="EMBL/GenBank/DDBJ databases">
        <title>Hymenobacter sp.</title>
        <authorList>
            <person name="Kim M.K."/>
        </authorList>
    </citation>
    <scope>NUCLEOTIDE SEQUENCE [LARGE SCALE GENOMIC DNA]</scope>
    <source>
        <strain evidence="8 9">BT594</strain>
    </source>
</reference>
<keyword evidence="4" id="KW-0862">Zinc</keyword>
<keyword evidence="8" id="KW-0482">Metalloprotease</keyword>
<organism evidence="8 9">
    <name type="scientific">Hymenobacter guriensis</name>
    <dbReference type="NCBI Taxonomy" id="2793065"/>
    <lineage>
        <taxon>Bacteria</taxon>
        <taxon>Pseudomonadati</taxon>
        <taxon>Bacteroidota</taxon>
        <taxon>Cytophagia</taxon>
        <taxon>Cytophagales</taxon>
        <taxon>Hymenobacteraceae</taxon>
        <taxon>Hymenobacter</taxon>
    </lineage>
</organism>
<keyword evidence="5" id="KW-0732">Signal</keyword>
<dbReference type="NCBIfam" id="TIGR04183">
    <property type="entry name" value="Por_Secre_tail"/>
    <property type="match status" value="1"/>
</dbReference>
<evidence type="ECO:0000256" key="1">
    <source>
        <dbReference type="ARBA" id="ARBA00022670"/>
    </source>
</evidence>
<feature type="signal peptide" evidence="5">
    <location>
        <begin position="1"/>
        <end position="25"/>
    </location>
</feature>
<protein>
    <submittedName>
        <fullName evidence="8">Matrixin family metalloprotease</fullName>
    </submittedName>
</protein>
<dbReference type="InterPro" id="IPR024079">
    <property type="entry name" value="MetalloPept_cat_dom_sf"/>
</dbReference>
<gene>
    <name evidence="8" type="ORF">I5L79_06260</name>
</gene>
<dbReference type="Pfam" id="PF01833">
    <property type="entry name" value="TIG"/>
    <property type="match status" value="1"/>
</dbReference>
<dbReference type="InterPro" id="IPR013783">
    <property type="entry name" value="Ig-like_fold"/>
</dbReference>
<evidence type="ECO:0000313" key="9">
    <source>
        <dbReference type="Proteomes" id="UP000601099"/>
    </source>
</evidence>
<dbReference type="Proteomes" id="UP000601099">
    <property type="component" value="Unassembled WGS sequence"/>
</dbReference>
<evidence type="ECO:0000313" key="8">
    <source>
        <dbReference type="EMBL" id="MBG8553140.1"/>
    </source>
</evidence>
<dbReference type="InterPro" id="IPR026444">
    <property type="entry name" value="Secre_tail"/>
</dbReference>